<dbReference type="OrthoDB" id="8016467at2759"/>
<reference evidence="2 3" key="1">
    <citation type="journal article" date="2007" name="Nature">
        <title>Evolution of genes and genomes on the Drosophila phylogeny.</title>
        <authorList>
            <consortium name="Drosophila 12 Genomes Consortium"/>
            <person name="Clark A.G."/>
            <person name="Eisen M.B."/>
            <person name="Smith D.R."/>
            <person name="Bergman C.M."/>
            <person name="Oliver B."/>
            <person name="Markow T.A."/>
            <person name="Kaufman T.C."/>
            <person name="Kellis M."/>
            <person name="Gelbart W."/>
            <person name="Iyer V.N."/>
            <person name="Pollard D.A."/>
            <person name="Sackton T.B."/>
            <person name="Larracuente A.M."/>
            <person name="Singh N.D."/>
            <person name="Abad J.P."/>
            <person name="Abt D.N."/>
            <person name="Adryan B."/>
            <person name="Aguade M."/>
            <person name="Akashi H."/>
            <person name="Anderson W.W."/>
            <person name="Aquadro C.F."/>
            <person name="Ardell D.H."/>
            <person name="Arguello R."/>
            <person name="Artieri C.G."/>
            <person name="Barbash D.A."/>
            <person name="Barker D."/>
            <person name="Barsanti P."/>
            <person name="Batterham P."/>
            <person name="Batzoglou S."/>
            <person name="Begun D."/>
            <person name="Bhutkar A."/>
            <person name="Blanco E."/>
            <person name="Bosak S.A."/>
            <person name="Bradley R.K."/>
            <person name="Brand A.D."/>
            <person name="Brent M.R."/>
            <person name="Brooks A.N."/>
            <person name="Brown R.H."/>
            <person name="Butlin R.K."/>
            <person name="Caggese C."/>
            <person name="Calvi B.R."/>
            <person name="Bernardo de Carvalho A."/>
            <person name="Caspi A."/>
            <person name="Castrezana S."/>
            <person name="Celniker S.E."/>
            <person name="Chang J.L."/>
            <person name="Chapple C."/>
            <person name="Chatterji S."/>
            <person name="Chinwalla A."/>
            <person name="Civetta A."/>
            <person name="Clifton S.W."/>
            <person name="Comeron J.M."/>
            <person name="Costello J.C."/>
            <person name="Coyne J.A."/>
            <person name="Daub J."/>
            <person name="David R.G."/>
            <person name="Delcher A.L."/>
            <person name="Delehaunty K."/>
            <person name="Do C.B."/>
            <person name="Ebling H."/>
            <person name="Edwards K."/>
            <person name="Eickbush T."/>
            <person name="Evans J.D."/>
            <person name="Filipski A."/>
            <person name="Findeiss S."/>
            <person name="Freyhult E."/>
            <person name="Fulton L."/>
            <person name="Fulton R."/>
            <person name="Garcia A.C."/>
            <person name="Gardiner A."/>
            <person name="Garfield D.A."/>
            <person name="Garvin B.E."/>
            <person name="Gibson G."/>
            <person name="Gilbert D."/>
            <person name="Gnerre S."/>
            <person name="Godfrey J."/>
            <person name="Good R."/>
            <person name="Gotea V."/>
            <person name="Gravely B."/>
            <person name="Greenberg A.J."/>
            <person name="Griffiths-Jones S."/>
            <person name="Gross S."/>
            <person name="Guigo R."/>
            <person name="Gustafson E.A."/>
            <person name="Haerty W."/>
            <person name="Hahn M.W."/>
            <person name="Halligan D.L."/>
            <person name="Halpern A.L."/>
            <person name="Halter G.M."/>
            <person name="Han M.V."/>
            <person name="Heger A."/>
            <person name="Hillier L."/>
            <person name="Hinrichs A.S."/>
            <person name="Holmes I."/>
            <person name="Hoskins R.A."/>
            <person name="Hubisz M.J."/>
            <person name="Hultmark D."/>
            <person name="Huntley M.A."/>
            <person name="Jaffe D.B."/>
            <person name="Jagadeeshan S."/>
            <person name="Jeck W.R."/>
            <person name="Johnson J."/>
            <person name="Jones C.D."/>
            <person name="Jordan W.C."/>
            <person name="Karpen G.H."/>
            <person name="Kataoka E."/>
            <person name="Keightley P.D."/>
            <person name="Kheradpour P."/>
            <person name="Kirkness E.F."/>
            <person name="Koerich L.B."/>
            <person name="Kristiansen K."/>
            <person name="Kudrna D."/>
            <person name="Kulathinal R.J."/>
            <person name="Kumar S."/>
            <person name="Kwok R."/>
            <person name="Lander E."/>
            <person name="Langley C.H."/>
            <person name="Lapoint R."/>
            <person name="Lazzaro B.P."/>
            <person name="Lee S.J."/>
            <person name="Levesque L."/>
            <person name="Li R."/>
            <person name="Lin C.F."/>
            <person name="Lin M.F."/>
            <person name="Lindblad-Toh K."/>
            <person name="Llopart A."/>
            <person name="Long M."/>
            <person name="Low L."/>
            <person name="Lozovsky E."/>
            <person name="Lu J."/>
            <person name="Luo M."/>
            <person name="Machado C.A."/>
            <person name="Makalowski W."/>
            <person name="Marzo M."/>
            <person name="Matsuda M."/>
            <person name="Matzkin L."/>
            <person name="McAllister B."/>
            <person name="McBride C.S."/>
            <person name="McKernan B."/>
            <person name="McKernan K."/>
            <person name="Mendez-Lago M."/>
            <person name="Minx P."/>
            <person name="Mollenhauer M.U."/>
            <person name="Montooth K."/>
            <person name="Mount S.M."/>
            <person name="Mu X."/>
            <person name="Myers E."/>
            <person name="Negre B."/>
            <person name="Newfeld S."/>
            <person name="Nielsen R."/>
            <person name="Noor M.A."/>
            <person name="O'Grady P."/>
            <person name="Pachter L."/>
            <person name="Papaceit M."/>
            <person name="Parisi M.J."/>
            <person name="Parisi M."/>
            <person name="Parts L."/>
            <person name="Pedersen J.S."/>
            <person name="Pesole G."/>
            <person name="Phillippy A.M."/>
            <person name="Ponting C.P."/>
            <person name="Pop M."/>
            <person name="Porcelli D."/>
            <person name="Powell J.R."/>
            <person name="Prohaska S."/>
            <person name="Pruitt K."/>
            <person name="Puig M."/>
            <person name="Quesneville H."/>
            <person name="Ram K.R."/>
            <person name="Rand D."/>
            <person name="Rasmussen M.D."/>
            <person name="Reed L.K."/>
            <person name="Reenan R."/>
            <person name="Reily A."/>
            <person name="Remington K.A."/>
            <person name="Rieger T.T."/>
            <person name="Ritchie M.G."/>
            <person name="Robin C."/>
            <person name="Rogers Y.H."/>
            <person name="Rohde C."/>
            <person name="Rozas J."/>
            <person name="Rubenfield M.J."/>
            <person name="Ruiz A."/>
            <person name="Russo S."/>
            <person name="Salzberg S.L."/>
            <person name="Sanchez-Gracia A."/>
            <person name="Saranga D.J."/>
            <person name="Sato H."/>
            <person name="Schaeffer S.W."/>
            <person name="Schatz M.C."/>
            <person name="Schlenke T."/>
            <person name="Schwartz R."/>
            <person name="Segarra C."/>
            <person name="Singh R.S."/>
            <person name="Sirot L."/>
            <person name="Sirota M."/>
            <person name="Sisneros N.B."/>
            <person name="Smith C.D."/>
            <person name="Smith T.F."/>
            <person name="Spieth J."/>
            <person name="Stage D.E."/>
            <person name="Stark A."/>
            <person name="Stephan W."/>
            <person name="Strausberg R.L."/>
            <person name="Strempel S."/>
            <person name="Sturgill D."/>
            <person name="Sutton G."/>
            <person name="Sutton G.G."/>
            <person name="Tao W."/>
            <person name="Teichmann S."/>
            <person name="Tobari Y.N."/>
            <person name="Tomimura Y."/>
            <person name="Tsolas J.M."/>
            <person name="Valente V.L."/>
            <person name="Venter E."/>
            <person name="Venter J.C."/>
            <person name="Vicario S."/>
            <person name="Vieira F.G."/>
            <person name="Vilella A.J."/>
            <person name="Villasante A."/>
            <person name="Walenz B."/>
            <person name="Wang J."/>
            <person name="Wasserman M."/>
            <person name="Watts T."/>
            <person name="Wilson D."/>
            <person name="Wilson R.K."/>
            <person name="Wing R.A."/>
            <person name="Wolfner M.F."/>
            <person name="Wong A."/>
            <person name="Wong G.K."/>
            <person name="Wu C.I."/>
            <person name="Wu G."/>
            <person name="Yamamoto D."/>
            <person name="Yang H.P."/>
            <person name="Yang S.P."/>
            <person name="Yorke J.A."/>
            <person name="Yoshida K."/>
            <person name="Zdobnov E."/>
            <person name="Zhang P."/>
            <person name="Zhang Y."/>
            <person name="Zimin A.V."/>
            <person name="Baldwin J."/>
            <person name="Abdouelleil A."/>
            <person name="Abdulkadir J."/>
            <person name="Abebe A."/>
            <person name="Abera B."/>
            <person name="Abreu J."/>
            <person name="Acer S.C."/>
            <person name="Aftuck L."/>
            <person name="Alexander A."/>
            <person name="An P."/>
            <person name="Anderson E."/>
            <person name="Anderson S."/>
            <person name="Arachi H."/>
            <person name="Azer M."/>
            <person name="Bachantsang P."/>
            <person name="Barry A."/>
            <person name="Bayul T."/>
            <person name="Berlin A."/>
            <person name="Bessette D."/>
            <person name="Bloom T."/>
            <person name="Blye J."/>
            <person name="Boguslavskiy L."/>
            <person name="Bonnet C."/>
            <person name="Boukhgalter B."/>
            <person name="Bourzgui I."/>
            <person name="Brown A."/>
            <person name="Cahill P."/>
            <person name="Channer S."/>
            <person name="Cheshatsang Y."/>
            <person name="Chuda L."/>
            <person name="Citroen M."/>
            <person name="Collymore A."/>
            <person name="Cooke P."/>
            <person name="Costello M."/>
            <person name="D'Aco K."/>
            <person name="Daza R."/>
            <person name="De Haan G."/>
            <person name="DeGray S."/>
            <person name="DeMaso C."/>
            <person name="Dhargay N."/>
            <person name="Dooley K."/>
            <person name="Dooley E."/>
            <person name="Doricent M."/>
            <person name="Dorje P."/>
            <person name="Dorjee K."/>
            <person name="Dupes A."/>
            <person name="Elong R."/>
            <person name="Falk J."/>
            <person name="Farina A."/>
            <person name="Faro S."/>
            <person name="Ferguson D."/>
            <person name="Fisher S."/>
            <person name="Foley C.D."/>
            <person name="Franke A."/>
            <person name="Friedrich D."/>
            <person name="Gadbois L."/>
            <person name="Gearin G."/>
            <person name="Gearin C.R."/>
            <person name="Giannoukos G."/>
            <person name="Goode T."/>
            <person name="Graham J."/>
            <person name="Grandbois E."/>
            <person name="Grewal S."/>
            <person name="Gyaltsen K."/>
            <person name="Hafez N."/>
            <person name="Hagos B."/>
            <person name="Hall J."/>
            <person name="Henson C."/>
            <person name="Hollinger A."/>
            <person name="Honan T."/>
            <person name="Huard M.D."/>
            <person name="Hughes L."/>
            <person name="Hurhula B."/>
            <person name="Husby M.E."/>
            <person name="Kamat A."/>
            <person name="Kanga B."/>
            <person name="Kashin S."/>
            <person name="Khazanovich D."/>
            <person name="Kisner P."/>
            <person name="Lance K."/>
            <person name="Lara M."/>
            <person name="Lee W."/>
            <person name="Lennon N."/>
            <person name="Letendre F."/>
            <person name="LeVine R."/>
            <person name="Lipovsky A."/>
            <person name="Liu X."/>
            <person name="Liu J."/>
            <person name="Liu S."/>
            <person name="Lokyitsang T."/>
            <person name="Lokyitsang Y."/>
            <person name="Lubonja R."/>
            <person name="Lui A."/>
            <person name="MacDonald P."/>
            <person name="Magnisalis V."/>
            <person name="Maru K."/>
            <person name="Matthews C."/>
            <person name="McCusker W."/>
            <person name="McDonough S."/>
            <person name="Mehta T."/>
            <person name="Meldrim J."/>
            <person name="Meneus L."/>
            <person name="Mihai O."/>
            <person name="Mihalev A."/>
            <person name="Mihova T."/>
            <person name="Mittelman R."/>
            <person name="Mlenga V."/>
            <person name="Montmayeur A."/>
            <person name="Mulrain L."/>
            <person name="Navidi A."/>
            <person name="Naylor J."/>
            <person name="Negash T."/>
            <person name="Nguyen T."/>
            <person name="Nguyen N."/>
            <person name="Nicol R."/>
            <person name="Norbu C."/>
            <person name="Norbu N."/>
            <person name="Novod N."/>
            <person name="O'Neill B."/>
            <person name="Osman S."/>
            <person name="Markiewicz E."/>
            <person name="Oyono O.L."/>
            <person name="Patti C."/>
            <person name="Phunkhang P."/>
            <person name="Pierre F."/>
            <person name="Priest M."/>
            <person name="Raghuraman S."/>
            <person name="Rege F."/>
            <person name="Reyes R."/>
            <person name="Rise C."/>
            <person name="Rogov P."/>
            <person name="Ross K."/>
            <person name="Ryan E."/>
            <person name="Settipalli S."/>
            <person name="Shea T."/>
            <person name="Sherpa N."/>
            <person name="Shi L."/>
            <person name="Shih D."/>
            <person name="Sparrow T."/>
            <person name="Spaulding J."/>
            <person name="Stalker J."/>
            <person name="Stange-Thomann N."/>
            <person name="Stavropoulos S."/>
            <person name="Stone C."/>
            <person name="Strader C."/>
            <person name="Tesfaye S."/>
            <person name="Thomson T."/>
            <person name="Thoulutsang Y."/>
            <person name="Thoulutsang D."/>
            <person name="Topham K."/>
            <person name="Topping I."/>
            <person name="Tsamla T."/>
            <person name="Vassiliev H."/>
            <person name="Vo A."/>
            <person name="Wangchuk T."/>
            <person name="Wangdi T."/>
            <person name="Weiand M."/>
            <person name="Wilkinson J."/>
            <person name="Wilson A."/>
            <person name="Yadav S."/>
            <person name="Young G."/>
            <person name="Yu Q."/>
            <person name="Zembek L."/>
            <person name="Zhong D."/>
            <person name="Zimmer A."/>
            <person name="Zwirko Z."/>
            <person name="Jaffe D.B."/>
            <person name="Alvarez P."/>
            <person name="Brockman W."/>
            <person name="Butler J."/>
            <person name="Chin C."/>
            <person name="Gnerre S."/>
            <person name="Grabherr M."/>
            <person name="Kleber M."/>
            <person name="Mauceli E."/>
            <person name="MacCallum I."/>
        </authorList>
    </citation>
    <scope>NUCLEOTIDE SEQUENCE [LARGE SCALE GENOMIC DNA]</scope>
    <source>
        <strain evidence="3">Tucson 14024-0371.13</strain>
    </source>
</reference>
<dbReference type="OMA" id="FRVMEQQ"/>
<dbReference type="KEGG" id="dan:6495078"/>
<proteinExistence type="predicted"/>
<dbReference type="Proteomes" id="UP000007801">
    <property type="component" value="Unassembled WGS sequence"/>
</dbReference>
<dbReference type="InParanoid" id="B3MI90"/>
<keyword evidence="1" id="KW-1133">Transmembrane helix</keyword>
<sequence>MAPNDPAHPCSKAAAVAAVSGNGISYVQCQNLKYNVLILGWLGVIFSSVILCSSLLTVHLQPDIELILKQWPMNTVGATEQQVLINLLGIFSSIAYGLSLINLGVSLLLLIGIARDSSWLMYPWLIFHGLSFGFGLYLGVFYAVAGLFIDLSSFLMCLLVFTLVLVIFYKIYHEVFTLFRVMEQQSKEGGLGGLYYQDAEQGWTAAGVPYQQVYMPRLPLKQ</sequence>
<feature type="transmembrane region" description="Helical" evidence="1">
    <location>
        <begin position="34"/>
        <end position="56"/>
    </location>
</feature>
<feature type="transmembrane region" description="Helical" evidence="1">
    <location>
        <begin position="151"/>
        <end position="172"/>
    </location>
</feature>
<keyword evidence="1" id="KW-0472">Membrane</keyword>
<evidence type="ECO:0000256" key="1">
    <source>
        <dbReference type="SAM" id="Phobius"/>
    </source>
</evidence>
<evidence type="ECO:0000313" key="3">
    <source>
        <dbReference type="Proteomes" id="UP000007801"/>
    </source>
</evidence>
<dbReference type="AlphaFoldDB" id="B3MI90"/>
<dbReference type="EMBL" id="CH902619">
    <property type="protein sequence ID" value="EDV35935.1"/>
    <property type="molecule type" value="Genomic_DNA"/>
</dbReference>
<protein>
    <submittedName>
        <fullName evidence="2">Uncharacterized protein</fullName>
    </submittedName>
</protein>
<feature type="transmembrane region" description="Helical" evidence="1">
    <location>
        <begin position="83"/>
        <end position="110"/>
    </location>
</feature>
<dbReference type="HOGENOM" id="CLU_1273435_0_0_1"/>
<dbReference type="GeneID" id="6495078"/>
<dbReference type="eggNOG" id="ENOG502TKWC">
    <property type="taxonomic scope" value="Eukaryota"/>
</dbReference>
<accession>B3MI90</accession>
<evidence type="ECO:0000313" key="2">
    <source>
        <dbReference type="EMBL" id="EDV35935.1"/>
    </source>
</evidence>
<dbReference type="Pfam" id="PF15860">
    <property type="entry name" value="DUF4728"/>
    <property type="match status" value="1"/>
</dbReference>
<dbReference type="InterPro" id="IPR031720">
    <property type="entry name" value="DUF4728"/>
</dbReference>
<keyword evidence="1" id="KW-0812">Transmembrane</keyword>
<dbReference type="FunCoup" id="B3MI90">
    <property type="interactions" value="4"/>
</dbReference>
<feature type="transmembrane region" description="Helical" evidence="1">
    <location>
        <begin position="122"/>
        <end position="145"/>
    </location>
</feature>
<organism evidence="2 3">
    <name type="scientific">Drosophila ananassae</name>
    <name type="common">Fruit fly</name>
    <dbReference type="NCBI Taxonomy" id="7217"/>
    <lineage>
        <taxon>Eukaryota</taxon>
        <taxon>Metazoa</taxon>
        <taxon>Ecdysozoa</taxon>
        <taxon>Arthropoda</taxon>
        <taxon>Hexapoda</taxon>
        <taxon>Insecta</taxon>
        <taxon>Pterygota</taxon>
        <taxon>Neoptera</taxon>
        <taxon>Endopterygota</taxon>
        <taxon>Diptera</taxon>
        <taxon>Brachycera</taxon>
        <taxon>Muscomorpha</taxon>
        <taxon>Ephydroidea</taxon>
        <taxon>Drosophilidae</taxon>
        <taxon>Drosophila</taxon>
        <taxon>Sophophora</taxon>
    </lineage>
</organism>
<gene>
    <name evidence="2" type="primary">Dana\GF12223</name>
    <name evidence="2" type="synonym">dana_GLEANR_12230</name>
    <name evidence="2" type="ORF">GF12223</name>
</gene>
<dbReference type="STRING" id="7217.B3MI90"/>
<name>B3MI90_DROAN</name>
<keyword evidence="3" id="KW-1185">Reference proteome</keyword>
<dbReference type="PhylomeDB" id="B3MI90"/>